<organism evidence="4 5">
    <name type="scientific">Cardamine amara subsp. amara</name>
    <dbReference type="NCBI Taxonomy" id="228776"/>
    <lineage>
        <taxon>Eukaryota</taxon>
        <taxon>Viridiplantae</taxon>
        <taxon>Streptophyta</taxon>
        <taxon>Embryophyta</taxon>
        <taxon>Tracheophyta</taxon>
        <taxon>Spermatophyta</taxon>
        <taxon>Magnoliopsida</taxon>
        <taxon>eudicotyledons</taxon>
        <taxon>Gunneridae</taxon>
        <taxon>Pentapetalae</taxon>
        <taxon>rosids</taxon>
        <taxon>malvids</taxon>
        <taxon>Brassicales</taxon>
        <taxon>Brassicaceae</taxon>
        <taxon>Cardamineae</taxon>
        <taxon>Cardamine</taxon>
    </lineage>
</organism>
<dbReference type="InterPro" id="IPR000477">
    <property type="entry name" value="RT_dom"/>
</dbReference>
<evidence type="ECO:0000259" key="3">
    <source>
        <dbReference type="PROSITE" id="PS50878"/>
    </source>
</evidence>
<dbReference type="EMBL" id="JBANAX010000079">
    <property type="protein sequence ID" value="KAL1223242.1"/>
    <property type="molecule type" value="Genomic_DNA"/>
</dbReference>
<keyword evidence="2" id="KW-1133">Transmembrane helix</keyword>
<dbReference type="InterPro" id="IPR012337">
    <property type="entry name" value="RNaseH-like_sf"/>
</dbReference>
<dbReference type="InterPro" id="IPR044730">
    <property type="entry name" value="RNase_H-like_dom_plant"/>
</dbReference>
<evidence type="ECO:0000313" key="4">
    <source>
        <dbReference type="EMBL" id="KAL1223242.1"/>
    </source>
</evidence>
<name>A0ABD1C1C7_CARAN</name>
<dbReference type="InterPro" id="IPR036691">
    <property type="entry name" value="Endo/exonu/phosph_ase_sf"/>
</dbReference>
<dbReference type="InterPro" id="IPR026960">
    <property type="entry name" value="RVT-Znf"/>
</dbReference>
<dbReference type="PANTHER" id="PTHR33116">
    <property type="entry name" value="REVERSE TRANSCRIPTASE ZINC-BINDING DOMAIN-CONTAINING PROTEIN-RELATED-RELATED"/>
    <property type="match status" value="1"/>
</dbReference>
<reference evidence="4 5" key="1">
    <citation type="submission" date="2024-04" db="EMBL/GenBank/DDBJ databases">
        <title>Genome assembly C_amara_ONT_v2.</title>
        <authorList>
            <person name="Yant L."/>
            <person name="Moore C."/>
            <person name="Slenker M."/>
        </authorList>
    </citation>
    <scope>NUCLEOTIDE SEQUENCE [LARGE SCALE GENOMIC DNA]</scope>
    <source>
        <tissue evidence="4">Leaf</tissue>
    </source>
</reference>
<feature type="compositionally biased region" description="Polar residues" evidence="1">
    <location>
        <begin position="1149"/>
        <end position="1173"/>
    </location>
</feature>
<comment type="caution">
    <text evidence="4">The sequence shown here is derived from an EMBL/GenBank/DDBJ whole genome shotgun (WGS) entry which is preliminary data.</text>
</comment>
<dbReference type="InterPro" id="IPR036397">
    <property type="entry name" value="RNaseH_sf"/>
</dbReference>
<evidence type="ECO:0000256" key="1">
    <source>
        <dbReference type="SAM" id="MobiDB-lite"/>
    </source>
</evidence>
<feature type="domain" description="Reverse transcriptase" evidence="3">
    <location>
        <begin position="437"/>
        <end position="719"/>
    </location>
</feature>
<dbReference type="SUPFAM" id="SSF56219">
    <property type="entry name" value="DNase I-like"/>
    <property type="match status" value="1"/>
</dbReference>
<gene>
    <name evidence="4" type="ORF">V5N11_029478</name>
</gene>
<dbReference type="CDD" id="cd01650">
    <property type="entry name" value="RT_nLTR_like"/>
    <property type="match status" value="1"/>
</dbReference>
<dbReference type="SUPFAM" id="SSF56672">
    <property type="entry name" value="DNA/RNA polymerases"/>
    <property type="match status" value="1"/>
</dbReference>
<accession>A0ABD1C1C7</accession>
<dbReference type="CDD" id="cd06222">
    <property type="entry name" value="RNase_H_like"/>
    <property type="match status" value="1"/>
</dbReference>
<protein>
    <submittedName>
        <fullName evidence="4">Ribonuclease H protein</fullName>
    </submittedName>
</protein>
<dbReference type="PROSITE" id="PS50878">
    <property type="entry name" value="RT_POL"/>
    <property type="match status" value="1"/>
</dbReference>
<dbReference type="Gene3D" id="3.60.10.10">
    <property type="entry name" value="Endonuclease/exonuclease/phosphatase"/>
    <property type="match status" value="1"/>
</dbReference>
<proteinExistence type="predicted"/>
<dbReference type="Proteomes" id="UP001558713">
    <property type="component" value="Unassembled WGS sequence"/>
</dbReference>
<dbReference type="Pfam" id="PF13966">
    <property type="entry name" value="zf-RVT"/>
    <property type="match status" value="1"/>
</dbReference>
<dbReference type="SUPFAM" id="SSF53098">
    <property type="entry name" value="Ribonuclease H-like"/>
    <property type="match status" value="1"/>
</dbReference>
<dbReference type="Pfam" id="PF00078">
    <property type="entry name" value="RVT_1"/>
    <property type="match status" value="1"/>
</dbReference>
<dbReference type="InterPro" id="IPR002156">
    <property type="entry name" value="RNaseH_domain"/>
</dbReference>
<dbReference type="InterPro" id="IPR043502">
    <property type="entry name" value="DNA/RNA_pol_sf"/>
</dbReference>
<dbReference type="InterPro" id="IPR005135">
    <property type="entry name" value="Endo/exonuclease/phosphatase"/>
</dbReference>
<sequence>METKNPDDFVLSTFSWMGYASQHLVSPISPGAGGLALFWKQELEVEVLLSCPNFIDTKIKAEGRSFYATFLYGEPDRSKRKQVWEQVTILAENREDPWLLTGDFNDIVDAAEKQGGPCRSEGSFTDLRTFMAECDLYDLKYTGNCLSWRGQRYNHLVKCRLDRVMANSSWIEEFPSGRCEYMRFEGSDHRPVLTRFDTGKKKSKGLFRYDRRLRKNKEVAKLIIEAWKVNKSDTVDKRIRNCRNVIIEWNRKTFTNSQKKIEGFRERLEEAMVSQEENSQLIASINNQLSLAYKAEEEFWKQRSRELWLALGDKNTGFFHASAKGRIAINNISVIENEENQAVYEESKVLNVITNYFSNLFTSEAGERQTDVLETIQAKVTEYQNTLLIGLPSPEEIKRACFSIHADKAPGPDGFSASFFQSNWLSIGAEITKEIQSFFSSGVLPANINHTHVRLIQKMPCPKKVADYRPIALCSIYYKIISKILAKRLQPVLSSIVSENQSAFVPQRAISDNVLITHETLHYLKTSKAKKRCYMAVKTDMTKAYDRLEWDFLQAVLEKLGFHDKWVTWIMQCVRTVSYSFLMNGSAQGMVHPSRGIRQGDPLSPYLFILCSEVLSEMCNRAQRENKLQGLRVAKGSPRVNHLLFADDTMFFCRSDPQSCQELKEILHKYEIASGQKINQGKSAITFSAKTSMEIKERVKATLEIQKEGGQGKYLGLPELFGRKKKDMFSIIIDRIKQRAAKWSTRFLSSVGKVIMLKSVLAAMPSYTMTCFKMPNSLCKRIQSALTRFWWDANSEHKKMSWISWQKLTRSKRYGGLGFRDIQKFNDALLAKVSWRILKKPTCLLARVLLGKYAQQKHFLDCVPQNSASHGWRGICIGKDLLKAQLGKIIGARKETNIWAEPWLSLKEPLRPMGPVTEKNQEIRVADLLMEGSMEWDRGKIRELLPAFEQTILEMKPSTRGAEDTWAWIPTETGQYSTKSGYFEALKLECQPNEPNQNEDFNWLSNIWNVKCSPKQKILLWKAMHNAIPVGENLKARNISSTIKCVHCGEEETITHLFFNCSFAAKIWKQLPTASTLDPDQITNFRMGIENGIKLITLPPIGIMSGPIFPWVIWMIWTSRNKRIFENRVAQPEEMLTQAITAAREWQEAQDTPVSSQQNRSQPPRAQISQSKITCKSDAAWREDTKRAGFGWTISTAETKLGQGFAAAENVRSPFMAEAMAVFQALQRAKEMNITTLTLASDSQKLIKALNQDIHLMEIHGIQHDILDLSSTFISVIFVYITRNLNRDADALAKTALRNLVTEPV</sequence>
<evidence type="ECO:0000313" key="5">
    <source>
        <dbReference type="Proteomes" id="UP001558713"/>
    </source>
</evidence>
<keyword evidence="5" id="KW-1185">Reference proteome</keyword>
<dbReference type="Pfam" id="PF13456">
    <property type="entry name" value="RVT_3"/>
    <property type="match status" value="1"/>
</dbReference>
<keyword evidence="2" id="KW-0472">Membrane</keyword>
<feature type="region of interest" description="Disordered" evidence="1">
    <location>
        <begin position="1147"/>
        <end position="1173"/>
    </location>
</feature>
<dbReference type="PANTHER" id="PTHR33116:SF86">
    <property type="entry name" value="REVERSE TRANSCRIPTASE DOMAIN-CONTAINING PROTEIN"/>
    <property type="match status" value="1"/>
</dbReference>
<keyword evidence="2" id="KW-0812">Transmembrane</keyword>
<evidence type="ECO:0000256" key="2">
    <source>
        <dbReference type="SAM" id="Phobius"/>
    </source>
</evidence>
<feature type="transmembrane region" description="Helical" evidence="2">
    <location>
        <begin position="1095"/>
        <end position="1117"/>
    </location>
</feature>
<dbReference type="Pfam" id="PF03372">
    <property type="entry name" value="Exo_endo_phos"/>
    <property type="match status" value="1"/>
</dbReference>
<dbReference type="Gene3D" id="3.30.420.10">
    <property type="entry name" value="Ribonuclease H-like superfamily/Ribonuclease H"/>
    <property type="match status" value="1"/>
</dbReference>